<dbReference type="SUPFAM" id="SSF51735">
    <property type="entry name" value="NAD(P)-binding Rossmann-fold domains"/>
    <property type="match status" value="1"/>
</dbReference>
<comment type="similarity">
    <text evidence="1 3">Belongs to the short-chain dehydrogenases/reductases (SDR) family.</text>
</comment>
<gene>
    <name evidence="5" type="ORF">ACFQ1S_06855</name>
</gene>
<dbReference type="SMART" id="SM00822">
    <property type="entry name" value="PKS_KR"/>
    <property type="match status" value="1"/>
</dbReference>
<dbReference type="GO" id="GO:0016491">
    <property type="term" value="F:oxidoreductase activity"/>
    <property type="evidence" value="ECO:0007669"/>
    <property type="project" value="UniProtKB-KW"/>
</dbReference>
<dbReference type="PANTHER" id="PTHR44196:SF1">
    <property type="entry name" value="DEHYDROGENASE_REDUCTASE SDR FAMILY MEMBER 7B"/>
    <property type="match status" value="1"/>
</dbReference>
<evidence type="ECO:0000256" key="3">
    <source>
        <dbReference type="RuleBase" id="RU000363"/>
    </source>
</evidence>
<feature type="domain" description="Ketoreductase" evidence="4">
    <location>
        <begin position="7"/>
        <end position="190"/>
    </location>
</feature>
<sequence>MDYYTGRVVAITGASAGIGRALAVALAQAGARLALSGRSREGLEETRRLCGTEATVHIDQVDVTDQTAVHDYATAVAQELNGVDALIASAGVIHVGGLASSEIDDIRRVMEVDYYGVVHTAQAFLPHLVASGRGNLVTLSSGLGLVGMASHTAYCAAKFAVRGFTEALRAEMRVTRQPVTVTCVYPGGVRTKIMETGTYSVDASCEKVTAAFDRYVVRTEPEVCAAAILRGVAKGKGQVMVGPDAHAVGLAARLAGPGIERWIGPLQRRFAPR</sequence>
<keyword evidence="6" id="KW-1185">Reference proteome</keyword>
<reference evidence="6" key="1">
    <citation type="journal article" date="2019" name="Int. J. Syst. Evol. Microbiol.">
        <title>The Global Catalogue of Microorganisms (GCM) 10K type strain sequencing project: providing services to taxonomists for standard genome sequencing and annotation.</title>
        <authorList>
            <consortium name="The Broad Institute Genomics Platform"/>
            <consortium name="The Broad Institute Genome Sequencing Center for Infectious Disease"/>
            <person name="Wu L."/>
            <person name="Ma J."/>
        </authorList>
    </citation>
    <scope>NUCLEOTIDE SEQUENCE [LARGE SCALE GENOMIC DNA]</scope>
    <source>
        <strain evidence="6">JCM 31486</strain>
    </source>
</reference>
<dbReference type="Pfam" id="PF00106">
    <property type="entry name" value="adh_short"/>
    <property type="match status" value="1"/>
</dbReference>
<dbReference type="InterPro" id="IPR057326">
    <property type="entry name" value="KR_dom"/>
</dbReference>
<dbReference type="Gene3D" id="3.40.50.720">
    <property type="entry name" value="NAD(P)-binding Rossmann-like Domain"/>
    <property type="match status" value="1"/>
</dbReference>
<dbReference type="Proteomes" id="UP001597045">
    <property type="component" value="Unassembled WGS sequence"/>
</dbReference>
<keyword evidence="2 5" id="KW-0560">Oxidoreductase</keyword>
<evidence type="ECO:0000259" key="4">
    <source>
        <dbReference type="SMART" id="SM00822"/>
    </source>
</evidence>
<dbReference type="InterPro" id="IPR002347">
    <property type="entry name" value="SDR_fam"/>
</dbReference>
<accession>A0ABW3M3S5</accession>
<dbReference type="InterPro" id="IPR036291">
    <property type="entry name" value="NAD(P)-bd_dom_sf"/>
</dbReference>
<dbReference type="InterPro" id="IPR020904">
    <property type="entry name" value="Sc_DH/Rdtase_CS"/>
</dbReference>
<evidence type="ECO:0000256" key="1">
    <source>
        <dbReference type="ARBA" id="ARBA00006484"/>
    </source>
</evidence>
<evidence type="ECO:0000256" key="2">
    <source>
        <dbReference type="ARBA" id="ARBA00023002"/>
    </source>
</evidence>
<dbReference type="EC" id="1.-.-.-" evidence="5"/>
<protein>
    <submittedName>
        <fullName evidence="5">SDR family NAD(P)-dependent oxidoreductase</fullName>
        <ecNumber evidence="5">1.-.-.-</ecNumber>
    </submittedName>
</protein>
<dbReference type="PANTHER" id="PTHR44196">
    <property type="entry name" value="DEHYDROGENASE/REDUCTASE SDR FAMILY MEMBER 7B"/>
    <property type="match status" value="1"/>
</dbReference>
<dbReference type="PRINTS" id="PR00081">
    <property type="entry name" value="GDHRDH"/>
</dbReference>
<comment type="caution">
    <text evidence="5">The sequence shown here is derived from an EMBL/GenBank/DDBJ whole genome shotgun (WGS) entry which is preliminary data.</text>
</comment>
<dbReference type="PRINTS" id="PR00080">
    <property type="entry name" value="SDRFAMILY"/>
</dbReference>
<proteinExistence type="inferred from homology"/>
<dbReference type="EMBL" id="JBHTIS010000266">
    <property type="protein sequence ID" value="MFD1045323.1"/>
    <property type="molecule type" value="Genomic_DNA"/>
</dbReference>
<evidence type="ECO:0000313" key="6">
    <source>
        <dbReference type="Proteomes" id="UP001597045"/>
    </source>
</evidence>
<evidence type="ECO:0000313" key="5">
    <source>
        <dbReference type="EMBL" id="MFD1045323.1"/>
    </source>
</evidence>
<organism evidence="5 6">
    <name type="scientific">Kibdelosporangium lantanae</name>
    <dbReference type="NCBI Taxonomy" id="1497396"/>
    <lineage>
        <taxon>Bacteria</taxon>
        <taxon>Bacillati</taxon>
        <taxon>Actinomycetota</taxon>
        <taxon>Actinomycetes</taxon>
        <taxon>Pseudonocardiales</taxon>
        <taxon>Pseudonocardiaceae</taxon>
        <taxon>Kibdelosporangium</taxon>
    </lineage>
</organism>
<name>A0ABW3M3S5_9PSEU</name>
<dbReference type="PROSITE" id="PS00061">
    <property type="entry name" value="ADH_SHORT"/>
    <property type="match status" value="1"/>
</dbReference>